<dbReference type="SUPFAM" id="SSF46785">
    <property type="entry name" value="Winged helix' DNA-binding domain"/>
    <property type="match status" value="1"/>
</dbReference>
<evidence type="ECO:0000256" key="3">
    <source>
        <dbReference type="ARBA" id="ARBA00023125"/>
    </source>
</evidence>
<dbReference type="CDD" id="cd08432">
    <property type="entry name" value="PBP2_GcdR_TrpI_HvrB_AmpR_like"/>
    <property type="match status" value="1"/>
</dbReference>
<organism evidence="6 7">
    <name type="scientific">Caballeronia hypogeia</name>
    <dbReference type="NCBI Taxonomy" id="1777140"/>
    <lineage>
        <taxon>Bacteria</taxon>
        <taxon>Pseudomonadati</taxon>
        <taxon>Pseudomonadota</taxon>
        <taxon>Betaproteobacteria</taxon>
        <taxon>Burkholderiales</taxon>
        <taxon>Burkholderiaceae</taxon>
        <taxon>Caballeronia</taxon>
    </lineage>
</organism>
<evidence type="ECO:0000313" key="7">
    <source>
        <dbReference type="Proteomes" id="UP000054851"/>
    </source>
</evidence>
<dbReference type="Gene3D" id="1.10.10.10">
    <property type="entry name" value="Winged helix-like DNA-binding domain superfamily/Winged helix DNA-binding domain"/>
    <property type="match status" value="1"/>
</dbReference>
<protein>
    <submittedName>
        <fullName evidence="6">LysR family transcriptional regulator</fullName>
    </submittedName>
</protein>
<dbReference type="Gene3D" id="3.40.190.10">
    <property type="entry name" value="Periplasmic binding protein-like II"/>
    <property type="match status" value="2"/>
</dbReference>
<dbReference type="AlphaFoldDB" id="A0A158D9X3"/>
<dbReference type="Pfam" id="PF03466">
    <property type="entry name" value="LysR_substrate"/>
    <property type="match status" value="1"/>
</dbReference>
<dbReference type="InterPro" id="IPR005119">
    <property type="entry name" value="LysR_subst-bd"/>
</dbReference>
<dbReference type="GO" id="GO:0006351">
    <property type="term" value="P:DNA-templated transcription"/>
    <property type="evidence" value="ECO:0007669"/>
    <property type="project" value="TreeGrafter"/>
</dbReference>
<evidence type="ECO:0000259" key="5">
    <source>
        <dbReference type="PROSITE" id="PS50931"/>
    </source>
</evidence>
<dbReference type="PANTHER" id="PTHR30537">
    <property type="entry name" value="HTH-TYPE TRANSCRIPTIONAL REGULATOR"/>
    <property type="match status" value="1"/>
</dbReference>
<dbReference type="Proteomes" id="UP000054851">
    <property type="component" value="Unassembled WGS sequence"/>
</dbReference>
<name>A0A158D9X3_9BURK</name>
<accession>A0A158D9X3</accession>
<evidence type="ECO:0000256" key="1">
    <source>
        <dbReference type="ARBA" id="ARBA00009437"/>
    </source>
</evidence>
<dbReference type="FunFam" id="1.10.10.10:FF:000001">
    <property type="entry name" value="LysR family transcriptional regulator"/>
    <property type="match status" value="1"/>
</dbReference>
<reference evidence="6" key="1">
    <citation type="submission" date="2016-01" db="EMBL/GenBank/DDBJ databases">
        <authorList>
            <person name="Peeters C."/>
        </authorList>
    </citation>
    <scope>NUCLEOTIDE SEQUENCE</scope>
    <source>
        <strain evidence="6">LMG 29322</strain>
    </source>
</reference>
<comment type="caution">
    <text evidence="6">The sequence shown here is derived from an EMBL/GenBank/DDBJ whole genome shotgun (WGS) entry which is preliminary data.</text>
</comment>
<evidence type="ECO:0000256" key="2">
    <source>
        <dbReference type="ARBA" id="ARBA00023015"/>
    </source>
</evidence>
<dbReference type="OrthoDB" id="8688993at2"/>
<evidence type="ECO:0000313" key="6">
    <source>
        <dbReference type="EMBL" id="SAK91160.1"/>
    </source>
</evidence>
<gene>
    <name evidence="6" type="ORF">AWB79_06676</name>
</gene>
<dbReference type="InterPro" id="IPR036390">
    <property type="entry name" value="WH_DNA-bd_sf"/>
</dbReference>
<dbReference type="GO" id="GO:0043565">
    <property type="term" value="F:sequence-specific DNA binding"/>
    <property type="evidence" value="ECO:0007669"/>
    <property type="project" value="TreeGrafter"/>
</dbReference>
<dbReference type="InterPro" id="IPR000847">
    <property type="entry name" value="LysR_HTH_N"/>
</dbReference>
<evidence type="ECO:0000256" key="4">
    <source>
        <dbReference type="ARBA" id="ARBA00023163"/>
    </source>
</evidence>
<dbReference type="RefSeq" id="WP_061171686.1">
    <property type="nucleotide sequence ID" value="NZ_FCOA02000037.1"/>
</dbReference>
<keyword evidence="3" id="KW-0238">DNA-binding</keyword>
<keyword evidence="7" id="KW-1185">Reference proteome</keyword>
<dbReference type="PANTHER" id="PTHR30537:SF79">
    <property type="entry name" value="TRANSCRIPTIONAL REGULATOR-RELATED"/>
    <property type="match status" value="1"/>
</dbReference>
<keyword evidence="4" id="KW-0804">Transcription</keyword>
<dbReference type="PRINTS" id="PR00039">
    <property type="entry name" value="HTHLYSR"/>
</dbReference>
<dbReference type="InterPro" id="IPR036388">
    <property type="entry name" value="WH-like_DNA-bd_sf"/>
</dbReference>
<dbReference type="STRING" id="1777140.AWB79_06676"/>
<dbReference type="SUPFAM" id="SSF53850">
    <property type="entry name" value="Periplasmic binding protein-like II"/>
    <property type="match status" value="1"/>
</dbReference>
<dbReference type="EMBL" id="FCOA02000037">
    <property type="protein sequence ID" value="SAK91160.1"/>
    <property type="molecule type" value="Genomic_DNA"/>
</dbReference>
<keyword evidence="2" id="KW-0805">Transcription regulation</keyword>
<dbReference type="PROSITE" id="PS50931">
    <property type="entry name" value="HTH_LYSR"/>
    <property type="match status" value="1"/>
</dbReference>
<dbReference type="InterPro" id="IPR058163">
    <property type="entry name" value="LysR-type_TF_proteobact-type"/>
</dbReference>
<comment type="similarity">
    <text evidence="1">Belongs to the LysR transcriptional regulatory family.</text>
</comment>
<dbReference type="GO" id="GO:0003700">
    <property type="term" value="F:DNA-binding transcription factor activity"/>
    <property type="evidence" value="ECO:0007669"/>
    <property type="project" value="InterPro"/>
</dbReference>
<dbReference type="Pfam" id="PF00126">
    <property type="entry name" value="HTH_1"/>
    <property type="match status" value="1"/>
</dbReference>
<sequence length="300" mass="33366">MANVLRVLSSLPPIETLVCFEAVARCGTFTGAAKELSITQSAVSKQIKSLEESLGCALFDRHARGINLSRVGASFLDELEPLLYRLQRAVMKARDDQAAKAVSVACTLGVAHYWLFPRIVRFNQKYPDITVSVVSANSMNEQTCSENDLGILYGDGQWTTLESEQIIPEVVFPVCSMELQVPTPATPAELCDLHLIQLDSSQWDCLDWQDWFDHFGVRYKIPQNAITFNQLTLTLNAAIEGLGISLAWESMARPAMEAGKLKRVGEFQFVTGRGDHLVYAKHRPLTEQAASFRDWLIASI</sequence>
<feature type="domain" description="HTH lysR-type" evidence="5">
    <location>
        <begin position="12"/>
        <end position="69"/>
    </location>
</feature>
<proteinExistence type="inferred from homology"/>